<keyword evidence="1" id="KW-0812">Transmembrane</keyword>
<dbReference type="AlphaFoldDB" id="A0A1Y6BC18"/>
<evidence type="ECO:0000256" key="1">
    <source>
        <dbReference type="SAM" id="Phobius"/>
    </source>
</evidence>
<dbReference type="GO" id="GO:0003916">
    <property type="term" value="F:DNA topoisomerase activity"/>
    <property type="evidence" value="ECO:0007669"/>
    <property type="project" value="InterPro"/>
</dbReference>
<dbReference type="InterPro" id="IPR011856">
    <property type="entry name" value="tRNA_endonuc-like_dom_sf"/>
</dbReference>
<dbReference type="GO" id="GO:0006265">
    <property type="term" value="P:DNA topological change"/>
    <property type="evidence" value="ECO:0007669"/>
    <property type="project" value="InterPro"/>
</dbReference>
<feature type="domain" description="DNA topoisomerase type IA zn finger" evidence="2">
    <location>
        <begin position="181"/>
        <end position="217"/>
    </location>
</feature>
<dbReference type="EMBL" id="FXAG01000003">
    <property type="protein sequence ID" value="SMF03281.1"/>
    <property type="molecule type" value="Genomic_DNA"/>
</dbReference>
<dbReference type="GO" id="GO:0009307">
    <property type="term" value="P:DNA restriction-modification system"/>
    <property type="evidence" value="ECO:0007669"/>
    <property type="project" value="InterPro"/>
</dbReference>
<dbReference type="InterPro" id="IPR011335">
    <property type="entry name" value="Restrct_endonuc-II-like"/>
</dbReference>
<gene>
    <name evidence="4" type="ORF">SAMN02745746_00868</name>
</gene>
<evidence type="ECO:0000259" key="3">
    <source>
        <dbReference type="Pfam" id="PF04471"/>
    </source>
</evidence>
<dbReference type="Gene3D" id="3.40.1350.10">
    <property type="match status" value="1"/>
</dbReference>
<reference evidence="5" key="1">
    <citation type="submission" date="2017-04" db="EMBL/GenBank/DDBJ databases">
        <authorList>
            <person name="Varghese N."/>
            <person name="Submissions S."/>
        </authorList>
    </citation>
    <scope>NUCLEOTIDE SEQUENCE [LARGE SCALE GENOMIC DNA]</scope>
    <source>
        <strain evidence="5">DSM 22618</strain>
    </source>
</reference>
<dbReference type="GO" id="GO:0015666">
    <property type="term" value="F:restriction endodeoxyribonuclease activity"/>
    <property type="evidence" value="ECO:0007669"/>
    <property type="project" value="TreeGrafter"/>
</dbReference>
<dbReference type="InterPro" id="IPR007560">
    <property type="entry name" value="Restrct_endonuc_IV_Mrr"/>
</dbReference>
<feature type="domain" description="Restriction endonuclease type IV Mrr" evidence="3">
    <location>
        <begin position="51"/>
        <end position="162"/>
    </location>
</feature>
<dbReference type="InterPro" id="IPR013498">
    <property type="entry name" value="Topo_IA_Znf"/>
</dbReference>
<dbReference type="Pfam" id="PF04471">
    <property type="entry name" value="Mrr_cat"/>
    <property type="match status" value="1"/>
</dbReference>
<organism evidence="4 5">
    <name type="scientific">Pseudogulbenkiania subflava DSM 22618</name>
    <dbReference type="NCBI Taxonomy" id="1123014"/>
    <lineage>
        <taxon>Bacteria</taxon>
        <taxon>Pseudomonadati</taxon>
        <taxon>Pseudomonadota</taxon>
        <taxon>Betaproteobacteria</taxon>
        <taxon>Neisseriales</taxon>
        <taxon>Chromobacteriaceae</taxon>
        <taxon>Pseudogulbenkiania</taxon>
    </lineage>
</organism>
<name>A0A1Y6BC18_9NEIS</name>
<dbReference type="GO" id="GO:0005694">
    <property type="term" value="C:chromosome"/>
    <property type="evidence" value="ECO:0007669"/>
    <property type="project" value="InterPro"/>
</dbReference>
<feature type="transmembrane region" description="Helical" evidence="1">
    <location>
        <begin position="6"/>
        <end position="29"/>
    </location>
</feature>
<dbReference type="PANTHER" id="PTHR30015:SF7">
    <property type="entry name" value="TYPE IV METHYL-DIRECTED RESTRICTION ENZYME ECOKMRR"/>
    <property type="match status" value="1"/>
</dbReference>
<dbReference type="InterPro" id="IPR052906">
    <property type="entry name" value="Type_IV_Methyl-Rstrct_Enzyme"/>
</dbReference>
<accession>A0A1Y6BC18</accession>
<dbReference type="SUPFAM" id="SSF52980">
    <property type="entry name" value="Restriction endonuclease-like"/>
    <property type="match status" value="1"/>
</dbReference>
<dbReference type="STRING" id="1123014.SAMN02745746_00868"/>
<dbReference type="Proteomes" id="UP000192920">
    <property type="component" value="Unassembled WGS sequence"/>
</dbReference>
<keyword evidence="5" id="KW-1185">Reference proteome</keyword>
<dbReference type="PANTHER" id="PTHR30015">
    <property type="entry name" value="MRR RESTRICTION SYSTEM PROTEIN"/>
    <property type="match status" value="1"/>
</dbReference>
<dbReference type="SUPFAM" id="SSF57783">
    <property type="entry name" value="Zinc beta-ribbon"/>
    <property type="match status" value="1"/>
</dbReference>
<evidence type="ECO:0000313" key="4">
    <source>
        <dbReference type="EMBL" id="SMF03281.1"/>
    </source>
</evidence>
<dbReference type="Gene3D" id="3.30.65.10">
    <property type="entry name" value="Bacterial Topoisomerase I, domain 1"/>
    <property type="match status" value="1"/>
</dbReference>
<protein>
    <submittedName>
        <fullName evidence="4">Restriction system protein</fullName>
    </submittedName>
</protein>
<evidence type="ECO:0000313" key="5">
    <source>
        <dbReference type="Proteomes" id="UP000192920"/>
    </source>
</evidence>
<dbReference type="Pfam" id="PF01396">
    <property type="entry name" value="Zn_ribbon_Top1"/>
    <property type="match status" value="1"/>
</dbReference>
<keyword evidence="1" id="KW-1133">Transmembrane helix</keyword>
<sequence length="220" mass="24536">MSRQLLVSFSFVFQYLVPLCFVLGAFISYRTRRRQAELHRNVSANPSRETLEKLSWREFEHLTAELFRREGFRVVQQGGDGPDGGVDLELYMGKDKYLVQCKQWKTSKVGVAIVRELYGVMTARHAVGGYVVASGEFTEDAKHFAEGRSIRLVPAQKVLAMLQQQAGQQSTPSPATSSVPVCPSCASPMVLRTAQKGERAGEKFWGCSRFPACRGIRKVG</sequence>
<dbReference type="RefSeq" id="WP_234985879.1">
    <property type="nucleotide sequence ID" value="NZ_FXAG01000003.1"/>
</dbReference>
<dbReference type="GO" id="GO:0003677">
    <property type="term" value="F:DNA binding"/>
    <property type="evidence" value="ECO:0007669"/>
    <property type="project" value="InterPro"/>
</dbReference>
<keyword evidence="1" id="KW-0472">Membrane</keyword>
<evidence type="ECO:0000259" key="2">
    <source>
        <dbReference type="Pfam" id="PF01396"/>
    </source>
</evidence>
<proteinExistence type="predicted"/>